<dbReference type="InterPro" id="IPR036452">
    <property type="entry name" value="Ribo_hydro-like"/>
</dbReference>
<dbReference type="AlphaFoldDB" id="A0A9P9A7B2"/>
<sequence>MYAPLGAFAAAVLLFTTPASARKNIILDTDIFSDCDDAAALQMAATSPDVRLLGVNVNVNSSFSALAASSILAHYGRDTTPIGAPSPLDDSTFFDARDFSLGEFASKIAYHWSGGSLRWGRADDDALDPVGLYRAALSASEDGSVTIVSLGFLSNLAALLESVPDEHSDLAGPELVAEKVSELVIMGGAYPSGIEWNFAGADPAAAARVVNNWPGRMVFSGFELGESVLSGARLMAEGPTNDPVRAAYIYYTYGRPRHSWDPLTVLYAIRGLSDVFEYGNENGYNHVKPDGSNVWVDDEAVTNQHYLRLKLDNKTVGDELDRLYLEAAWMAENPLLEIDVPWMPRFPKYAKQEL</sequence>
<evidence type="ECO:0000256" key="1">
    <source>
        <dbReference type="ARBA" id="ARBA00009176"/>
    </source>
</evidence>
<dbReference type="CDD" id="cd02652">
    <property type="entry name" value="nuc_hydro_2"/>
    <property type="match status" value="1"/>
</dbReference>
<gene>
    <name evidence="4" type="ORF">F5X68DRAFT_215702</name>
</gene>
<proteinExistence type="inferred from homology"/>
<evidence type="ECO:0000259" key="3">
    <source>
        <dbReference type="Pfam" id="PF01156"/>
    </source>
</evidence>
<evidence type="ECO:0000313" key="5">
    <source>
        <dbReference type="Proteomes" id="UP000770015"/>
    </source>
</evidence>
<feature type="chain" id="PRO_5040461251" evidence="2">
    <location>
        <begin position="22"/>
        <end position="354"/>
    </location>
</feature>
<dbReference type="OrthoDB" id="187522at2759"/>
<dbReference type="Proteomes" id="UP000770015">
    <property type="component" value="Unassembled WGS sequence"/>
</dbReference>
<dbReference type="GO" id="GO:0016799">
    <property type="term" value="F:hydrolase activity, hydrolyzing N-glycosyl compounds"/>
    <property type="evidence" value="ECO:0007669"/>
    <property type="project" value="InterPro"/>
</dbReference>
<dbReference type="PANTHER" id="PTHR43264:SF1">
    <property type="entry name" value="INOSINE_URIDINE-PREFERRING NUCLEOSIDE HYDROLASE DOMAIN-CONTAINING PROTEIN"/>
    <property type="match status" value="1"/>
</dbReference>
<protein>
    <submittedName>
        <fullName evidence="4">Inosine/uridine-preferring nucleoside hydrolase</fullName>
    </submittedName>
</protein>
<keyword evidence="2" id="KW-0732">Signal</keyword>
<reference evidence="4" key="1">
    <citation type="journal article" date="2021" name="Nat. Commun.">
        <title>Genetic determinants of endophytism in the Arabidopsis root mycobiome.</title>
        <authorList>
            <person name="Mesny F."/>
            <person name="Miyauchi S."/>
            <person name="Thiergart T."/>
            <person name="Pickel B."/>
            <person name="Atanasova L."/>
            <person name="Karlsson M."/>
            <person name="Huettel B."/>
            <person name="Barry K.W."/>
            <person name="Haridas S."/>
            <person name="Chen C."/>
            <person name="Bauer D."/>
            <person name="Andreopoulos W."/>
            <person name="Pangilinan J."/>
            <person name="LaButti K."/>
            <person name="Riley R."/>
            <person name="Lipzen A."/>
            <person name="Clum A."/>
            <person name="Drula E."/>
            <person name="Henrissat B."/>
            <person name="Kohler A."/>
            <person name="Grigoriev I.V."/>
            <person name="Martin F.M."/>
            <person name="Hacquard S."/>
        </authorList>
    </citation>
    <scope>NUCLEOTIDE SEQUENCE</scope>
    <source>
        <strain evidence="4">MPI-SDFR-AT-0117</strain>
    </source>
</reference>
<accession>A0A9P9A7B2</accession>
<dbReference type="PANTHER" id="PTHR43264">
    <property type="match status" value="1"/>
</dbReference>
<dbReference type="Pfam" id="PF01156">
    <property type="entry name" value="IU_nuc_hydro"/>
    <property type="match status" value="1"/>
</dbReference>
<keyword evidence="5" id="KW-1185">Reference proteome</keyword>
<keyword evidence="4" id="KW-0378">Hydrolase</keyword>
<dbReference type="EMBL" id="JAGSXJ010000030">
    <property type="protein sequence ID" value="KAH6670285.1"/>
    <property type="molecule type" value="Genomic_DNA"/>
</dbReference>
<comment type="caution">
    <text evidence="4">The sequence shown here is derived from an EMBL/GenBank/DDBJ whole genome shotgun (WGS) entry which is preliminary data.</text>
</comment>
<comment type="similarity">
    <text evidence="1">Belongs to the IUNH family.</text>
</comment>
<feature type="signal peptide" evidence="2">
    <location>
        <begin position="1"/>
        <end position="21"/>
    </location>
</feature>
<organism evidence="4 5">
    <name type="scientific">Plectosphaerella plurivora</name>
    <dbReference type="NCBI Taxonomy" id="936078"/>
    <lineage>
        <taxon>Eukaryota</taxon>
        <taxon>Fungi</taxon>
        <taxon>Dikarya</taxon>
        <taxon>Ascomycota</taxon>
        <taxon>Pezizomycotina</taxon>
        <taxon>Sordariomycetes</taxon>
        <taxon>Hypocreomycetidae</taxon>
        <taxon>Glomerellales</taxon>
        <taxon>Plectosphaerellaceae</taxon>
        <taxon>Plectosphaerella</taxon>
    </lineage>
</organism>
<name>A0A9P9A7B2_9PEZI</name>
<dbReference type="Gene3D" id="3.90.245.10">
    <property type="entry name" value="Ribonucleoside hydrolase-like"/>
    <property type="match status" value="1"/>
</dbReference>
<evidence type="ECO:0000313" key="4">
    <source>
        <dbReference type="EMBL" id="KAH6670285.1"/>
    </source>
</evidence>
<evidence type="ECO:0000256" key="2">
    <source>
        <dbReference type="SAM" id="SignalP"/>
    </source>
</evidence>
<dbReference type="InterPro" id="IPR001910">
    <property type="entry name" value="Inosine/uridine_hydrolase_dom"/>
</dbReference>
<dbReference type="SUPFAM" id="SSF53590">
    <property type="entry name" value="Nucleoside hydrolase"/>
    <property type="match status" value="1"/>
</dbReference>
<feature type="domain" description="Inosine/uridine-preferring nucleoside hydrolase" evidence="3">
    <location>
        <begin position="25"/>
        <end position="276"/>
    </location>
</feature>